<dbReference type="GO" id="GO:0016491">
    <property type="term" value="F:oxidoreductase activity"/>
    <property type="evidence" value="ECO:0007669"/>
    <property type="project" value="InterPro"/>
</dbReference>
<dbReference type="SMART" id="SM00829">
    <property type="entry name" value="PKS_ER"/>
    <property type="match status" value="1"/>
</dbReference>
<name>A0A0A0J600_9MICO</name>
<organism evidence="2 3">
    <name type="scientific">Knoellia sinensis KCTC 19936</name>
    <dbReference type="NCBI Taxonomy" id="1385520"/>
    <lineage>
        <taxon>Bacteria</taxon>
        <taxon>Bacillati</taxon>
        <taxon>Actinomycetota</taxon>
        <taxon>Actinomycetes</taxon>
        <taxon>Micrococcales</taxon>
        <taxon>Intrasporangiaceae</taxon>
        <taxon>Knoellia</taxon>
    </lineage>
</organism>
<feature type="domain" description="Enoyl reductase (ER)" evidence="1">
    <location>
        <begin position="10"/>
        <end position="320"/>
    </location>
</feature>
<evidence type="ECO:0000313" key="3">
    <source>
        <dbReference type="Proteomes" id="UP000030002"/>
    </source>
</evidence>
<dbReference type="Pfam" id="PF13602">
    <property type="entry name" value="ADH_zinc_N_2"/>
    <property type="match status" value="1"/>
</dbReference>
<comment type="caution">
    <text evidence="2">The sequence shown here is derived from an EMBL/GenBank/DDBJ whole genome shotgun (WGS) entry which is preliminary data.</text>
</comment>
<reference evidence="2 3" key="1">
    <citation type="submission" date="2013-08" db="EMBL/GenBank/DDBJ databases">
        <title>The genome sequence of Knoellia sinensis.</title>
        <authorList>
            <person name="Zhu W."/>
            <person name="Wang G."/>
        </authorList>
    </citation>
    <scope>NUCLEOTIDE SEQUENCE [LARGE SCALE GENOMIC DNA]</scope>
    <source>
        <strain evidence="2 3">KCTC 19936</strain>
    </source>
</reference>
<dbReference type="Proteomes" id="UP000030002">
    <property type="component" value="Unassembled WGS sequence"/>
</dbReference>
<dbReference type="eggNOG" id="COG0604">
    <property type="taxonomic scope" value="Bacteria"/>
</dbReference>
<sequence>MRTWTQKHYGGTEQLRLTEATEPTPGAGEVVVRVKAAAVDRGTWHVMTGTPLIARPALGFRGPRAGFSTPGRDFAGVVEAVGSDAVGWAVGDAVHGTTNGSLAELVTASVKRIARPPANLTTAEAAALPISGLTAYQAVRGAKVVAGQRVLVVGASGGVGHLAVQLAIAAGAVVTAVCRPAGIALMHQLGAKHVIDRTSDALDSEGVQYDDVIDIASNRPRRELRSVLTERGTLVCVGTETGGLTGGLHRSIAAALLSPFVKQRLVMHMSKELGSDLAELDAIVEESKVRPVIDLTVPFEDVPRAIDHVGAGNALGKVVVTL</sequence>
<dbReference type="InterPro" id="IPR011032">
    <property type="entry name" value="GroES-like_sf"/>
</dbReference>
<dbReference type="RefSeq" id="WP_035917364.1">
    <property type="nucleotide sequence ID" value="NZ_AVPJ01000011.1"/>
</dbReference>
<dbReference type="Pfam" id="PF08240">
    <property type="entry name" value="ADH_N"/>
    <property type="match status" value="1"/>
</dbReference>
<dbReference type="InterPro" id="IPR050700">
    <property type="entry name" value="YIM1/Zinc_Alcohol_DH_Fams"/>
</dbReference>
<protein>
    <recommendedName>
        <fullName evidence="1">Enoyl reductase (ER) domain-containing protein</fullName>
    </recommendedName>
</protein>
<dbReference type="CDD" id="cd08267">
    <property type="entry name" value="MDR1"/>
    <property type="match status" value="1"/>
</dbReference>
<keyword evidence="3" id="KW-1185">Reference proteome</keyword>
<dbReference type="SUPFAM" id="SSF51735">
    <property type="entry name" value="NAD(P)-binding Rossmann-fold domains"/>
    <property type="match status" value="1"/>
</dbReference>
<evidence type="ECO:0000259" key="1">
    <source>
        <dbReference type="SMART" id="SM00829"/>
    </source>
</evidence>
<dbReference type="PANTHER" id="PTHR11695">
    <property type="entry name" value="ALCOHOL DEHYDROGENASE RELATED"/>
    <property type="match status" value="1"/>
</dbReference>
<dbReference type="AlphaFoldDB" id="A0A0A0J600"/>
<dbReference type="STRING" id="1385520.N802_03705"/>
<gene>
    <name evidence="2" type="ORF">N802_03705</name>
</gene>
<evidence type="ECO:0000313" key="2">
    <source>
        <dbReference type="EMBL" id="KGN31482.1"/>
    </source>
</evidence>
<proteinExistence type="predicted"/>
<dbReference type="InterPro" id="IPR020843">
    <property type="entry name" value="ER"/>
</dbReference>
<dbReference type="EMBL" id="AVPJ01000011">
    <property type="protein sequence ID" value="KGN31482.1"/>
    <property type="molecule type" value="Genomic_DNA"/>
</dbReference>
<dbReference type="InterPro" id="IPR013154">
    <property type="entry name" value="ADH-like_N"/>
</dbReference>
<dbReference type="Gene3D" id="3.40.50.720">
    <property type="entry name" value="NAD(P)-binding Rossmann-like Domain"/>
    <property type="match status" value="1"/>
</dbReference>
<dbReference type="SUPFAM" id="SSF50129">
    <property type="entry name" value="GroES-like"/>
    <property type="match status" value="1"/>
</dbReference>
<dbReference type="PANTHER" id="PTHR11695:SF648">
    <property type="entry name" value="ZINC-BINDING OXIDOREDUCTASE"/>
    <property type="match status" value="1"/>
</dbReference>
<dbReference type="OrthoDB" id="3175656at2"/>
<dbReference type="InterPro" id="IPR036291">
    <property type="entry name" value="NAD(P)-bd_dom_sf"/>
</dbReference>
<dbReference type="Gene3D" id="3.90.180.10">
    <property type="entry name" value="Medium-chain alcohol dehydrogenases, catalytic domain"/>
    <property type="match status" value="1"/>
</dbReference>
<accession>A0A0A0J600</accession>